<dbReference type="AlphaFoldDB" id="A0A833SKU1"/>
<proteinExistence type="predicted"/>
<protein>
    <submittedName>
        <fullName evidence="1">Uncharacterized protein</fullName>
    </submittedName>
</protein>
<dbReference type="EMBL" id="WNWW01000120">
    <property type="protein sequence ID" value="KAF3430177.1"/>
    <property type="molecule type" value="Genomic_DNA"/>
</dbReference>
<accession>A0A833SKU1</accession>
<comment type="caution">
    <text evidence="1">The sequence shown here is derived from an EMBL/GenBank/DDBJ whole genome shotgun (WGS) entry which is preliminary data.</text>
</comment>
<organism evidence="1 2">
    <name type="scientific">Frieseomelitta varia</name>
    <dbReference type="NCBI Taxonomy" id="561572"/>
    <lineage>
        <taxon>Eukaryota</taxon>
        <taxon>Metazoa</taxon>
        <taxon>Ecdysozoa</taxon>
        <taxon>Arthropoda</taxon>
        <taxon>Hexapoda</taxon>
        <taxon>Insecta</taxon>
        <taxon>Pterygota</taxon>
        <taxon>Neoptera</taxon>
        <taxon>Endopterygota</taxon>
        <taxon>Hymenoptera</taxon>
        <taxon>Apocrita</taxon>
        <taxon>Aculeata</taxon>
        <taxon>Apoidea</taxon>
        <taxon>Anthophila</taxon>
        <taxon>Apidae</taxon>
        <taxon>Frieseomelitta</taxon>
    </lineage>
</organism>
<evidence type="ECO:0000313" key="1">
    <source>
        <dbReference type="EMBL" id="KAF3430177.1"/>
    </source>
</evidence>
<reference evidence="1" key="1">
    <citation type="submission" date="2019-11" db="EMBL/GenBank/DDBJ databases">
        <title>The nuclear and mitochondrial genomes of Frieseomelitta varia - a highly eusocial stingless bee (Meliponini) with a permanently sterile worker caste.</title>
        <authorList>
            <person name="Freitas F.C.P."/>
            <person name="Lourenco A.P."/>
            <person name="Nunes F.M.F."/>
            <person name="Paschoal A.R."/>
            <person name="Abreu F.C.P."/>
            <person name="Barbin F.O."/>
            <person name="Bataglia L."/>
            <person name="Cardoso-Junior C.A.M."/>
            <person name="Cervoni M.S."/>
            <person name="Silva S.R."/>
            <person name="Dalarmi F."/>
            <person name="Del Lama M.A."/>
            <person name="Depintor T.S."/>
            <person name="Ferreira K.M."/>
            <person name="Goria P.S."/>
            <person name="Jaskot M.C."/>
            <person name="Lago D.C."/>
            <person name="Luna-Lucena D."/>
            <person name="Moda L.M."/>
            <person name="Nascimento L."/>
            <person name="Pedrino M."/>
            <person name="Rabico F.O."/>
            <person name="Sanches F.C."/>
            <person name="Santos D.E."/>
            <person name="Santos C.G."/>
            <person name="Vieira J."/>
            <person name="Lopes T.F."/>
            <person name="Barchuk A.R."/>
            <person name="Hartfelder K."/>
            <person name="Simoes Z.L.P."/>
            <person name="Bitondi M.M.G."/>
            <person name="Pinheiro D.G."/>
        </authorList>
    </citation>
    <scope>NUCLEOTIDE SEQUENCE</scope>
    <source>
        <strain evidence="1">USP_RPSP 00005682</strain>
        <tissue evidence="1">Whole individual</tissue>
    </source>
</reference>
<dbReference type="Proteomes" id="UP000655588">
    <property type="component" value="Unassembled WGS sequence"/>
</dbReference>
<sequence length="94" mass="10455">MSSQSQRQIRKSFGLAGNRANNTNVSKILVLFGNPKEELKKKEFSGPYDNKYIGLLSATLRAADVSILPRTVTQNMNPHTIMIVKKASDMKVDC</sequence>
<name>A0A833SKU1_9HYME</name>
<gene>
    <name evidence="1" type="ORF">E2986_12071</name>
</gene>
<evidence type="ECO:0000313" key="2">
    <source>
        <dbReference type="Proteomes" id="UP000655588"/>
    </source>
</evidence>
<keyword evidence="2" id="KW-1185">Reference proteome</keyword>